<name>A0A7V1PU15_CALAY</name>
<organism evidence="2">
    <name type="scientific">Caldithrix abyssi</name>
    <dbReference type="NCBI Taxonomy" id="187145"/>
    <lineage>
        <taxon>Bacteria</taxon>
        <taxon>Pseudomonadati</taxon>
        <taxon>Calditrichota</taxon>
        <taxon>Calditrichia</taxon>
        <taxon>Calditrichales</taxon>
        <taxon>Calditrichaceae</taxon>
        <taxon>Caldithrix</taxon>
    </lineage>
</organism>
<dbReference type="InterPro" id="IPR023614">
    <property type="entry name" value="Porin_dom_sf"/>
</dbReference>
<accession>A0A7V1PU15</accession>
<dbReference type="Gene3D" id="2.40.160.10">
    <property type="entry name" value="Porin"/>
    <property type="match status" value="1"/>
</dbReference>
<dbReference type="EMBL" id="DRLD01000119">
    <property type="protein sequence ID" value="HED09927.1"/>
    <property type="molecule type" value="Genomic_DNA"/>
</dbReference>
<dbReference type="AlphaFoldDB" id="A0A7V1PU15"/>
<proteinExistence type="predicted"/>
<dbReference type="InterPro" id="IPR010870">
    <property type="entry name" value="Porin_O/P"/>
</dbReference>
<reference evidence="2" key="1">
    <citation type="journal article" date="2020" name="mSystems">
        <title>Genome- and Community-Level Interaction Insights into Carbon Utilization and Element Cycling Functions of Hydrothermarchaeota in Hydrothermal Sediment.</title>
        <authorList>
            <person name="Zhou Z."/>
            <person name="Liu Y."/>
            <person name="Xu W."/>
            <person name="Pan J."/>
            <person name="Luo Z.H."/>
            <person name="Li M."/>
        </authorList>
    </citation>
    <scope>NUCLEOTIDE SEQUENCE [LARGE SCALE GENOMIC DNA]</scope>
    <source>
        <strain evidence="2">HyVt-456</strain>
    </source>
</reference>
<dbReference type="Pfam" id="PF07396">
    <property type="entry name" value="Porin_O_P"/>
    <property type="match status" value="1"/>
</dbReference>
<dbReference type="Proteomes" id="UP000886005">
    <property type="component" value="Unassembled WGS sequence"/>
</dbReference>
<comment type="caution">
    <text evidence="2">The sequence shown here is derived from an EMBL/GenBank/DDBJ whole genome shotgun (WGS) entry which is preliminary data.</text>
</comment>
<feature type="signal peptide" evidence="1">
    <location>
        <begin position="1"/>
        <end position="20"/>
    </location>
</feature>
<evidence type="ECO:0000256" key="1">
    <source>
        <dbReference type="SAM" id="SignalP"/>
    </source>
</evidence>
<keyword evidence="1" id="KW-0732">Signal</keyword>
<feature type="chain" id="PRO_5030675606" description="Transporter" evidence="1">
    <location>
        <begin position="21"/>
        <end position="360"/>
    </location>
</feature>
<gene>
    <name evidence="2" type="ORF">ENJ10_04510</name>
</gene>
<sequence length="360" mass="40617">MVLRKSLWIIFILASLTAAQDDEFFEAETNVGGYGELHYNGVSAPGEETTKTLDFHRFVLFINHNWTEKFSFKSELEVEHNMVQGDKETGMVALEQAFVDYHYSDLIGFQAGIILVPAGLINPYHEPPLFFSVERPDYSKYIIPTTWSGNGLSLYGRYKGLEYRLTAIEGLNGANFSRTNGIRKGRQKGYLADASTLLYTLSLDYTAIPGLRVGFSSSYNKAVVSKDIFLPVRLNEGHLQYRYHNFMLRGEFGQINYDGGQSGFSLKRAYGYYVDLGYNVAPALNLTGELSPWFRYTTRDMAAETVAGASDGKNRFDKWLLGISYKPIPEVVYKAEMGRETLQADQSTTKLFNLGVGYMF</sequence>
<dbReference type="SUPFAM" id="SSF56935">
    <property type="entry name" value="Porins"/>
    <property type="match status" value="1"/>
</dbReference>
<evidence type="ECO:0008006" key="3">
    <source>
        <dbReference type="Google" id="ProtNLM"/>
    </source>
</evidence>
<evidence type="ECO:0000313" key="2">
    <source>
        <dbReference type="EMBL" id="HED09927.1"/>
    </source>
</evidence>
<protein>
    <recommendedName>
        <fullName evidence="3">Transporter</fullName>
    </recommendedName>
</protein>